<dbReference type="AlphaFoldDB" id="A0A0R3MW07"/>
<protein>
    <submittedName>
        <fullName evidence="1">Uncharacterized protein</fullName>
    </submittedName>
</protein>
<proteinExistence type="predicted"/>
<dbReference type="EMBL" id="LLYA01000170">
    <property type="protein sequence ID" value="KRR21840.1"/>
    <property type="molecule type" value="Genomic_DNA"/>
</dbReference>
<reference evidence="1 2" key="1">
    <citation type="submission" date="2014-03" db="EMBL/GenBank/DDBJ databases">
        <title>Bradyrhizobium valentinum sp. nov., isolated from effective nodules of Lupinus mariae-josephae, a lupine endemic of basic-lime soils in Eastern Spain.</title>
        <authorList>
            <person name="Duran D."/>
            <person name="Rey L."/>
            <person name="Navarro A."/>
            <person name="Busquets A."/>
            <person name="Imperial J."/>
            <person name="Ruiz-Argueso T."/>
        </authorList>
    </citation>
    <scope>NUCLEOTIDE SEQUENCE [LARGE SCALE GENOMIC DNA]</scope>
    <source>
        <strain evidence="1 2">Ro19</strain>
    </source>
</reference>
<gene>
    <name evidence="1" type="ORF">CQ13_07325</name>
</gene>
<organism evidence="1 2">
    <name type="scientific">Bradyrhizobium retamae</name>
    <dbReference type="NCBI Taxonomy" id="1300035"/>
    <lineage>
        <taxon>Bacteria</taxon>
        <taxon>Pseudomonadati</taxon>
        <taxon>Pseudomonadota</taxon>
        <taxon>Alphaproteobacteria</taxon>
        <taxon>Hyphomicrobiales</taxon>
        <taxon>Nitrobacteraceae</taxon>
        <taxon>Bradyrhizobium</taxon>
    </lineage>
</organism>
<evidence type="ECO:0000313" key="2">
    <source>
        <dbReference type="Proteomes" id="UP000052023"/>
    </source>
</evidence>
<dbReference type="Proteomes" id="UP000052023">
    <property type="component" value="Unassembled WGS sequence"/>
</dbReference>
<keyword evidence="2" id="KW-1185">Reference proteome</keyword>
<comment type="caution">
    <text evidence="1">The sequence shown here is derived from an EMBL/GenBank/DDBJ whole genome shotgun (WGS) entry which is preliminary data.</text>
</comment>
<sequence length="142" mass="15439">MRASISTRWPIFVLIATHLQLHLVITKMIPPSIRHHRQAVEIAERAARKAAETEAMPITVMAEAENQAANNKAETITMLAKADAEPATTRAVGVKSPGQAEAEVAALKAEARNKLSQAMIDYGLRTATSLLQMPLIRDSNCD</sequence>
<name>A0A0R3MW07_9BRAD</name>
<accession>A0A0R3MW07</accession>
<evidence type="ECO:0000313" key="1">
    <source>
        <dbReference type="EMBL" id="KRR21840.1"/>
    </source>
</evidence>